<name>A0A9W9ZNV1_9CNID</name>
<dbReference type="GO" id="GO:0016298">
    <property type="term" value="F:lipase activity"/>
    <property type="evidence" value="ECO:0007669"/>
    <property type="project" value="InterPro"/>
</dbReference>
<evidence type="ECO:0000313" key="7">
    <source>
        <dbReference type="EMBL" id="KAJ7383379.1"/>
    </source>
</evidence>
<dbReference type="PROSITE" id="PS50095">
    <property type="entry name" value="PLAT"/>
    <property type="match status" value="1"/>
</dbReference>
<dbReference type="Proteomes" id="UP001163046">
    <property type="component" value="Unassembled WGS sequence"/>
</dbReference>
<dbReference type="OrthoDB" id="6019621at2759"/>
<dbReference type="InterPro" id="IPR033906">
    <property type="entry name" value="Lipase_N"/>
</dbReference>
<dbReference type="InterPro" id="IPR036392">
    <property type="entry name" value="PLAT/LH2_dom_sf"/>
</dbReference>
<comment type="caution">
    <text evidence="4">Lacks conserved residue(s) required for the propagation of feature annotation.</text>
</comment>
<dbReference type="InterPro" id="IPR013818">
    <property type="entry name" value="Lipase"/>
</dbReference>
<dbReference type="InterPro" id="IPR029058">
    <property type="entry name" value="AB_hydrolase_fold"/>
</dbReference>
<dbReference type="AlphaFoldDB" id="A0A9W9ZNV1"/>
<evidence type="ECO:0000259" key="6">
    <source>
        <dbReference type="PROSITE" id="PS50095"/>
    </source>
</evidence>
<evidence type="ECO:0000256" key="1">
    <source>
        <dbReference type="ARBA" id="ARBA00004613"/>
    </source>
</evidence>
<accession>A0A9W9ZNV1</accession>
<dbReference type="EMBL" id="MU825900">
    <property type="protein sequence ID" value="KAJ7383379.1"/>
    <property type="molecule type" value="Genomic_DNA"/>
</dbReference>
<dbReference type="InterPro" id="IPR001024">
    <property type="entry name" value="PLAT/LH2_dom"/>
</dbReference>
<comment type="similarity">
    <text evidence="2 5">Belongs to the AB hydrolase superfamily. Lipase family.</text>
</comment>
<evidence type="ECO:0000256" key="4">
    <source>
        <dbReference type="PROSITE-ProRule" id="PRU00152"/>
    </source>
</evidence>
<dbReference type="Gene3D" id="3.40.50.1820">
    <property type="entry name" value="alpha/beta hydrolase"/>
    <property type="match status" value="1"/>
</dbReference>
<evidence type="ECO:0000256" key="3">
    <source>
        <dbReference type="ARBA" id="ARBA00022525"/>
    </source>
</evidence>
<dbReference type="Pfam" id="PF01477">
    <property type="entry name" value="PLAT"/>
    <property type="match status" value="1"/>
</dbReference>
<evidence type="ECO:0000313" key="8">
    <source>
        <dbReference type="Proteomes" id="UP001163046"/>
    </source>
</evidence>
<organism evidence="7 8">
    <name type="scientific">Desmophyllum pertusum</name>
    <dbReference type="NCBI Taxonomy" id="174260"/>
    <lineage>
        <taxon>Eukaryota</taxon>
        <taxon>Metazoa</taxon>
        <taxon>Cnidaria</taxon>
        <taxon>Anthozoa</taxon>
        <taxon>Hexacorallia</taxon>
        <taxon>Scleractinia</taxon>
        <taxon>Caryophylliina</taxon>
        <taxon>Caryophylliidae</taxon>
        <taxon>Desmophyllum</taxon>
    </lineage>
</organism>
<dbReference type="PRINTS" id="PR00821">
    <property type="entry name" value="TAGLIPASE"/>
</dbReference>
<proteinExistence type="inferred from homology"/>
<dbReference type="SUPFAM" id="SSF49723">
    <property type="entry name" value="Lipase/lipooxygenase domain (PLAT/LH2 domain)"/>
    <property type="match status" value="1"/>
</dbReference>
<evidence type="ECO:0000256" key="5">
    <source>
        <dbReference type="RuleBase" id="RU004262"/>
    </source>
</evidence>
<feature type="domain" description="PLAT" evidence="6">
    <location>
        <begin position="211"/>
        <end position="312"/>
    </location>
</feature>
<keyword evidence="3" id="KW-0964">Secreted</keyword>
<dbReference type="PANTHER" id="PTHR11610:SF178">
    <property type="entry name" value="LIPASE MEMBER H-A-LIKE PROTEIN"/>
    <property type="match status" value="1"/>
</dbReference>
<reference evidence="7" key="1">
    <citation type="submission" date="2023-01" db="EMBL/GenBank/DDBJ databases">
        <title>Genome assembly of the deep-sea coral Lophelia pertusa.</title>
        <authorList>
            <person name="Herrera S."/>
            <person name="Cordes E."/>
        </authorList>
    </citation>
    <scope>NUCLEOTIDE SEQUENCE</scope>
    <source>
        <strain evidence="7">USNM1676648</strain>
        <tissue evidence="7">Polyp</tissue>
    </source>
</reference>
<dbReference type="SUPFAM" id="SSF53474">
    <property type="entry name" value="alpha/beta-Hydrolases"/>
    <property type="match status" value="1"/>
</dbReference>
<keyword evidence="8" id="KW-1185">Reference proteome</keyword>
<dbReference type="GO" id="GO:0005615">
    <property type="term" value="C:extracellular space"/>
    <property type="evidence" value="ECO:0007669"/>
    <property type="project" value="TreeGrafter"/>
</dbReference>
<dbReference type="InterPro" id="IPR000734">
    <property type="entry name" value="TAG_lipase"/>
</dbReference>
<comment type="subcellular location">
    <subcellularLocation>
        <location evidence="1">Secreted</location>
    </subcellularLocation>
</comment>
<gene>
    <name evidence="7" type="ORF">OS493_028460</name>
</gene>
<dbReference type="GO" id="GO:0016042">
    <property type="term" value="P:lipid catabolic process"/>
    <property type="evidence" value="ECO:0007669"/>
    <property type="project" value="TreeGrafter"/>
</dbReference>
<evidence type="ECO:0000256" key="2">
    <source>
        <dbReference type="ARBA" id="ARBA00010701"/>
    </source>
</evidence>
<dbReference type="PANTHER" id="PTHR11610">
    <property type="entry name" value="LIPASE"/>
    <property type="match status" value="1"/>
</dbReference>
<protein>
    <recommendedName>
        <fullName evidence="6">PLAT domain-containing protein</fullName>
    </recommendedName>
</protein>
<dbReference type="Pfam" id="PF00151">
    <property type="entry name" value="Lipase"/>
    <property type="match status" value="1"/>
</dbReference>
<sequence length="312" mass="34647">MVISPAFRLYTRSNTKQPQFINDYDVTKLQNSNYDGAKKTVFVCHGYVEIRPKWMEHIKDGLLRNVDCNVILVDWYRGSFFPYIQAAGNTRLVGAMIAELIKFLIFQTQSSVDLFHIVGFSLGAHVAGYAGSRLKLNGLTLARITGLDPAGPGFSAEDPALRLDPSDARFVDVIHTDANWLGLFQPSGHIDFYPNGGLDQAGCSRLTAVPFYTVVTFKTTSSWLVGLLRAHIVVRLFGSAGETRFAELKSRGLKRGSDETFLMSGSRNVGSLQKIQVQQKAFPWLLKWKVSKVLVKPGWSGTQADRSNNQPV</sequence>
<dbReference type="CDD" id="cd00707">
    <property type="entry name" value="Pancreat_lipase_like"/>
    <property type="match status" value="1"/>
</dbReference>
<comment type="caution">
    <text evidence="7">The sequence shown here is derived from an EMBL/GenBank/DDBJ whole genome shotgun (WGS) entry which is preliminary data.</text>
</comment>